<keyword evidence="1" id="KW-1133">Transmembrane helix</keyword>
<dbReference type="STRING" id="1745343.A0A2J6PEP3"/>
<evidence type="ECO:0000256" key="1">
    <source>
        <dbReference type="SAM" id="Phobius"/>
    </source>
</evidence>
<reference evidence="3 4" key="1">
    <citation type="submission" date="2016-05" db="EMBL/GenBank/DDBJ databases">
        <title>A degradative enzymes factory behind the ericoid mycorrhizal symbiosis.</title>
        <authorList>
            <consortium name="DOE Joint Genome Institute"/>
            <person name="Martino E."/>
            <person name="Morin E."/>
            <person name="Grelet G."/>
            <person name="Kuo A."/>
            <person name="Kohler A."/>
            <person name="Daghino S."/>
            <person name="Barry K."/>
            <person name="Choi C."/>
            <person name="Cichocki N."/>
            <person name="Clum A."/>
            <person name="Copeland A."/>
            <person name="Hainaut M."/>
            <person name="Haridas S."/>
            <person name="Labutti K."/>
            <person name="Lindquist E."/>
            <person name="Lipzen A."/>
            <person name="Khouja H.-R."/>
            <person name="Murat C."/>
            <person name="Ohm R."/>
            <person name="Olson A."/>
            <person name="Spatafora J."/>
            <person name="Veneault-Fourrey C."/>
            <person name="Henrissat B."/>
            <person name="Grigoriev I."/>
            <person name="Martin F."/>
            <person name="Perotto S."/>
        </authorList>
    </citation>
    <scope>NUCLEOTIDE SEQUENCE [LARGE SCALE GENOMIC DNA]</scope>
    <source>
        <strain evidence="3 4">UAMH 7357</strain>
    </source>
</reference>
<dbReference type="Pfam" id="PF12051">
    <property type="entry name" value="DUF3533"/>
    <property type="match status" value="1"/>
</dbReference>
<name>A0A2J6PEP3_9HELO</name>
<dbReference type="GO" id="GO:0016020">
    <property type="term" value="C:membrane"/>
    <property type="evidence" value="ECO:0007669"/>
    <property type="project" value="TreeGrafter"/>
</dbReference>
<gene>
    <name evidence="3" type="ORF">NA56DRAFT_613488</name>
</gene>
<keyword evidence="4" id="KW-1185">Reference proteome</keyword>
<dbReference type="AlphaFoldDB" id="A0A2J6PEP3"/>
<dbReference type="InterPro" id="IPR022703">
    <property type="entry name" value="DUF3533"/>
</dbReference>
<dbReference type="Proteomes" id="UP000235672">
    <property type="component" value="Unassembled WGS sequence"/>
</dbReference>
<keyword evidence="1" id="KW-0472">Membrane</keyword>
<evidence type="ECO:0000313" key="3">
    <source>
        <dbReference type="EMBL" id="PMD12498.1"/>
    </source>
</evidence>
<evidence type="ECO:0000313" key="4">
    <source>
        <dbReference type="Proteomes" id="UP000235672"/>
    </source>
</evidence>
<feature type="transmembrane region" description="Helical" evidence="1">
    <location>
        <begin position="405"/>
        <end position="424"/>
    </location>
</feature>
<feature type="transmembrane region" description="Helical" evidence="1">
    <location>
        <begin position="251"/>
        <end position="273"/>
    </location>
</feature>
<dbReference type="PANTHER" id="PTHR34814">
    <property type="entry name" value="NITROSOGUANIDINE RESISTANCE PROTEIN SNG1"/>
    <property type="match status" value="1"/>
</dbReference>
<proteinExistence type="predicted"/>
<keyword evidence="1" id="KW-0812">Transmembrane</keyword>
<organism evidence="3 4">
    <name type="scientific">Hyaloscypha hepaticicola</name>
    <dbReference type="NCBI Taxonomy" id="2082293"/>
    <lineage>
        <taxon>Eukaryota</taxon>
        <taxon>Fungi</taxon>
        <taxon>Dikarya</taxon>
        <taxon>Ascomycota</taxon>
        <taxon>Pezizomycotina</taxon>
        <taxon>Leotiomycetes</taxon>
        <taxon>Helotiales</taxon>
        <taxon>Hyaloscyphaceae</taxon>
        <taxon>Hyaloscypha</taxon>
    </lineage>
</organism>
<dbReference type="EMBL" id="KZ613549">
    <property type="protein sequence ID" value="PMD12498.1"/>
    <property type="molecule type" value="Genomic_DNA"/>
</dbReference>
<dbReference type="PANTHER" id="PTHR34814:SF1">
    <property type="entry name" value="NITROSOGUANIDINE RESISTANCE PROTEIN SNG1"/>
    <property type="match status" value="1"/>
</dbReference>
<feature type="transmembrane region" description="Helical" evidence="1">
    <location>
        <begin position="45"/>
        <end position="68"/>
    </location>
</feature>
<evidence type="ECO:0000259" key="2">
    <source>
        <dbReference type="Pfam" id="PF12051"/>
    </source>
</evidence>
<accession>A0A2J6PEP3</accession>
<dbReference type="InterPro" id="IPR053001">
    <property type="entry name" value="MNNG_permease-like"/>
</dbReference>
<feature type="non-terminal residue" evidence="3">
    <location>
        <position position="426"/>
    </location>
</feature>
<protein>
    <recommendedName>
        <fullName evidence="2">DUF3533 domain-containing protein</fullName>
    </recommendedName>
</protein>
<feature type="transmembrane region" description="Helical" evidence="1">
    <location>
        <begin position="285"/>
        <end position="306"/>
    </location>
</feature>
<dbReference type="OrthoDB" id="2140105at2759"/>
<feature type="transmembrane region" description="Helical" evidence="1">
    <location>
        <begin position="318"/>
        <end position="340"/>
    </location>
</feature>
<feature type="transmembrane region" description="Helical" evidence="1">
    <location>
        <begin position="352"/>
        <end position="372"/>
    </location>
</feature>
<sequence length="426" mass="46805">MAESNENSTLRKENDAPSTRLTETETLLYRYDFWDKEMRPHRRSLIAVLFVPLFLTTLLMWVCLSIYWGSLVPSSSSKPLTVTVTNLDFGGGFGAGVVAAIQIANQAKGNTIKWLFDSNIESVNDSRGLIVEEKTWGAVLITPNATAELENALRLGTNNYNPQNSILFLYASARNQITVNSHIVPSVLAVINPIIGQLAVQHTETFLQSIVNNTEALQTALKCPQCLSSPFGMTSLDIVPFDVPEATGSTMVGLIFLLTFTFSIFQILRVTGLTIGGHLRLTSALIFRTISSLSAYLIMGLSYTLVNLAFGVPMSRRFGHGGFVVYWLLNTCTMGAVGLPMESLFTIIGLKWAGYFLSFWIIVNVSGAFSSFEIMPSFYQYGYAFPFYHSIQGARTIIFGTKNHLGTNFAVLIAWTVVGLLGVYGG</sequence>
<feature type="domain" description="DUF3533" evidence="2">
    <location>
        <begin position="54"/>
        <end position="419"/>
    </location>
</feature>